<evidence type="ECO:0000313" key="4">
    <source>
        <dbReference type="Proteomes" id="UP001497623"/>
    </source>
</evidence>
<evidence type="ECO:0000313" key="3">
    <source>
        <dbReference type="EMBL" id="CAL4111923.1"/>
    </source>
</evidence>
<feature type="region of interest" description="Disordered" evidence="2">
    <location>
        <begin position="523"/>
        <end position="571"/>
    </location>
</feature>
<accession>A0AAV2R1J2</accession>
<evidence type="ECO:0000256" key="1">
    <source>
        <dbReference type="SAM" id="Coils"/>
    </source>
</evidence>
<gene>
    <name evidence="3" type="ORF">MNOR_LOCUS19745</name>
</gene>
<feature type="non-terminal residue" evidence="3">
    <location>
        <position position="571"/>
    </location>
</feature>
<dbReference type="EMBL" id="CAXKWB010014847">
    <property type="protein sequence ID" value="CAL4111923.1"/>
    <property type="molecule type" value="Genomic_DNA"/>
</dbReference>
<dbReference type="Proteomes" id="UP001497623">
    <property type="component" value="Unassembled WGS sequence"/>
</dbReference>
<feature type="compositionally biased region" description="Low complexity" evidence="2">
    <location>
        <begin position="543"/>
        <end position="555"/>
    </location>
</feature>
<feature type="compositionally biased region" description="Polar residues" evidence="2">
    <location>
        <begin position="122"/>
        <end position="132"/>
    </location>
</feature>
<comment type="caution">
    <text evidence="3">The sequence shown here is derived from an EMBL/GenBank/DDBJ whole genome shotgun (WGS) entry which is preliminary data.</text>
</comment>
<protein>
    <submittedName>
        <fullName evidence="3">Uncharacterized protein</fullName>
    </submittedName>
</protein>
<feature type="compositionally biased region" description="Low complexity" evidence="2">
    <location>
        <begin position="336"/>
        <end position="356"/>
    </location>
</feature>
<feature type="region of interest" description="Disordered" evidence="2">
    <location>
        <begin position="331"/>
        <end position="358"/>
    </location>
</feature>
<reference evidence="3 4" key="1">
    <citation type="submission" date="2024-05" db="EMBL/GenBank/DDBJ databases">
        <authorList>
            <person name="Wallberg A."/>
        </authorList>
    </citation>
    <scope>NUCLEOTIDE SEQUENCE [LARGE SCALE GENOMIC DNA]</scope>
</reference>
<feature type="region of interest" description="Disordered" evidence="2">
    <location>
        <begin position="92"/>
        <end position="133"/>
    </location>
</feature>
<sequence>MENVISIAAAENTWSDDGTEVAEPSEPDAASLAVGVVVEGARKGVVALCASVAHIIRERNRLEERIKDLERQISIGNTVRTTSSTRCTLMNQVSSSTKSRSLPESPSALRQRCGSAPPAYINPNTPVTTGNMSMRLPHTERKKYITQGVRDFESNSFLKNDRNRNYCACNESKRRKIINDSENHECAIIDKPCQNHKSCSKVETYRRSKNYKISSSKKNTMNSNKEASMCIEKNVESSPGSDTSYERNISINGHCAGLRASRSYSGSHGISPQLLLTPDYGYGKNHDNFQKDSKCWSTRSLNLGVNFPRGSFMRRKYSTISLRRVKRNVSSKERSCSSGGTVTSSSTSSRGSSFDLGSRRSSDLVNVVSCRRGSQLGIFPSQQQHIDCVNCSNRSTVSGSGSSRSCIVTVAEVHNEPEITHLSNNNTEREAVKLLARTLTTFLREQNETQELDEISSPTSKYMNNTIYDSSLNCSKQSTTSTSLCSSKMPSCLNKNDSSVTYPISEFDDTKNQDCDVTFDVPSKQTASPLPRVSESFQCSPGSHSSVSENFESSSGQDTYDATENASFCNQ</sequence>
<feature type="compositionally biased region" description="Polar residues" evidence="2">
    <location>
        <begin position="92"/>
        <end position="104"/>
    </location>
</feature>
<name>A0AAV2R1J2_MEGNR</name>
<keyword evidence="4" id="KW-1185">Reference proteome</keyword>
<keyword evidence="1" id="KW-0175">Coiled coil</keyword>
<organism evidence="3 4">
    <name type="scientific">Meganyctiphanes norvegica</name>
    <name type="common">Northern krill</name>
    <name type="synonym">Thysanopoda norvegica</name>
    <dbReference type="NCBI Taxonomy" id="48144"/>
    <lineage>
        <taxon>Eukaryota</taxon>
        <taxon>Metazoa</taxon>
        <taxon>Ecdysozoa</taxon>
        <taxon>Arthropoda</taxon>
        <taxon>Crustacea</taxon>
        <taxon>Multicrustacea</taxon>
        <taxon>Malacostraca</taxon>
        <taxon>Eumalacostraca</taxon>
        <taxon>Eucarida</taxon>
        <taxon>Euphausiacea</taxon>
        <taxon>Euphausiidae</taxon>
        <taxon>Meganyctiphanes</taxon>
    </lineage>
</organism>
<proteinExistence type="predicted"/>
<feature type="coiled-coil region" evidence="1">
    <location>
        <begin position="52"/>
        <end position="79"/>
    </location>
</feature>
<evidence type="ECO:0000256" key="2">
    <source>
        <dbReference type="SAM" id="MobiDB-lite"/>
    </source>
</evidence>
<dbReference type="AlphaFoldDB" id="A0AAV2R1J2"/>
<feature type="compositionally biased region" description="Polar residues" evidence="2">
    <location>
        <begin position="556"/>
        <end position="571"/>
    </location>
</feature>